<name>A0A4U0U071_9PEZI</name>
<proteinExistence type="predicted"/>
<evidence type="ECO:0000259" key="3">
    <source>
        <dbReference type="PROSITE" id="PS51184"/>
    </source>
</evidence>
<dbReference type="SMART" id="SM00256">
    <property type="entry name" value="FBOX"/>
    <property type="match status" value="1"/>
</dbReference>
<evidence type="ECO:0000259" key="2">
    <source>
        <dbReference type="PROSITE" id="PS50181"/>
    </source>
</evidence>
<dbReference type="InterPro" id="IPR041667">
    <property type="entry name" value="Cupin_8"/>
</dbReference>
<dbReference type="PROSITE" id="PS50181">
    <property type="entry name" value="FBOX"/>
    <property type="match status" value="1"/>
</dbReference>
<dbReference type="SUPFAM" id="SSF51197">
    <property type="entry name" value="Clavaminate synthase-like"/>
    <property type="match status" value="1"/>
</dbReference>
<organism evidence="4 5">
    <name type="scientific">Salinomyces thailandicus</name>
    <dbReference type="NCBI Taxonomy" id="706561"/>
    <lineage>
        <taxon>Eukaryota</taxon>
        <taxon>Fungi</taxon>
        <taxon>Dikarya</taxon>
        <taxon>Ascomycota</taxon>
        <taxon>Pezizomycotina</taxon>
        <taxon>Dothideomycetes</taxon>
        <taxon>Dothideomycetidae</taxon>
        <taxon>Mycosphaerellales</taxon>
        <taxon>Teratosphaeriaceae</taxon>
        <taxon>Salinomyces</taxon>
    </lineage>
</organism>
<keyword evidence="5" id="KW-1185">Reference proteome</keyword>
<comment type="caution">
    <text evidence="4">The sequence shown here is derived from an EMBL/GenBank/DDBJ whole genome shotgun (WGS) entry which is preliminary data.</text>
</comment>
<dbReference type="InterPro" id="IPR003347">
    <property type="entry name" value="JmjC_dom"/>
</dbReference>
<evidence type="ECO:0000313" key="5">
    <source>
        <dbReference type="Proteomes" id="UP000308549"/>
    </source>
</evidence>
<dbReference type="Gene3D" id="1.20.1280.50">
    <property type="match status" value="1"/>
</dbReference>
<gene>
    <name evidence="4" type="ORF">B0A50_04139</name>
</gene>
<evidence type="ECO:0000313" key="4">
    <source>
        <dbReference type="EMBL" id="TKA28168.1"/>
    </source>
</evidence>
<dbReference type="GO" id="GO:0005634">
    <property type="term" value="C:nucleus"/>
    <property type="evidence" value="ECO:0007669"/>
    <property type="project" value="TreeGrafter"/>
</dbReference>
<dbReference type="PANTHER" id="PTHR12480:SF21">
    <property type="entry name" value="JMJC DOMAIN-CONTAINING PROTEIN 8"/>
    <property type="match status" value="1"/>
</dbReference>
<sequence length="512" mass="57200">MTLSIPVALSDQQVDRLLEADRPAKRQRVESVPLVDEPDEPGDSSLVIRHPMGVRPSGNALTSTHNLKAACGYLAALPDELVVQLLESLEARDLLLLGGTCKALYSFTRSEELWRTLFVESHPREFSWQGTWRSSYLAQRVSKEPRVDCSHLFSDVLHRPFFCAHVSLAPFTTNIPNHNQVARLSDLSPEAFQADWVNRPFILTEPVKQWPVYKTWSTDQLLSTYADVAFRAESVDWPLKTYLDYMNSEADESPLYLFDRSFVEKMKLAVSTQPNQASDYWPPSCFGSDLFSVLGDNRPDHRWLIVGPERSGSTFHKDPNATSAWNAVITGSKYWIMFPSSASLPPPPGVYVSEDQSEVTSPLSIAEWLLGFHAEARQTAGCVEGICGQGEVLHVPSGWYHLVLNLEPSIAITQNFVPRKRVGAVLQFLRDQKQSISGFSDNIVDPYALFVNRLKEHDEPLLEEGLQELERLSKGGKGKWEELTKGEAGDEEDAEVGFSFGFGGGDDDADVP</sequence>
<feature type="region of interest" description="Disordered" evidence="1">
    <location>
        <begin position="476"/>
        <end position="512"/>
    </location>
</feature>
<reference evidence="4 5" key="1">
    <citation type="submission" date="2017-03" db="EMBL/GenBank/DDBJ databases">
        <title>Genomes of endolithic fungi from Antarctica.</title>
        <authorList>
            <person name="Coleine C."/>
            <person name="Masonjones S."/>
            <person name="Stajich J.E."/>
        </authorList>
    </citation>
    <scope>NUCLEOTIDE SEQUENCE [LARGE SCALE GENOMIC DNA]</scope>
    <source>
        <strain evidence="4 5">CCFEE 6315</strain>
    </source>
</reference>
<accession>A0A4U0U071</accession>
<dbReference type="Pfam" id="PF13621">
    <property type="entry name" value="Cupin_8"/>
    <property type="match status" value="1"/>
</dbReference>
<dbReference type="SUPFAM" id="SSF81383">
    <property type="entry name" value="F-box domain"/>
    <property type="match status" value="1"/>
</dbReference>
<feature type="domain" description="F-box" evidence="2">
    <location>
        <begin position="71"/>
        <end position="117"/>
    </location>
</feature>
<dbReference type="SMART" id="SM00558">
    <property type="entry name" value="JmjC"/>
    <property type="match status" value="1"/>
</dbReference>
<dbReference type="InterPro" id="IPR001810">
    <property type="entry name" value="F-box_dom"/>
</dbReference>
<feature type="domain" description="JmjC" evidence="3">
    <location>
        <begin position="271"/>
        <end position="433"/>
    </location>
</feature>
<protein>
    <submittedName>
        <fullName evidence="4">Uncharacterized protein</fullName>
    </submittedName>
</protein>
<dbReference type="EMBL" id="NAJL01000019">
    <property type="protein sequence ID" value="TKA28168.1"/>
    <property type="molecule type" value="Genomic_DNA"/>
</dbReference>
<dbReference type="Pfam" id="PF12937">
    <property type="entry name" value="F-box-like"/>
    <property type="match status" value="1"/>
</dbReference>
<dbReference type="InterPro" id="IPR050910">
    <property type="entry name" value="JMJD6_ArgDemeth/LysHydrox"/>
</dbReference>
<dbReference type="Gene3D" id="2.60.120.650">
    <property type="entry name" value="Cupin"/>
    <property type="match status" value="1"/>
</dbReference>
<dbReference type="PANTHER" id="PTHR12480">
    <property type="entry name" value="ARGININE DEMETHYLASE AND LYSYL-HYDROXYLASE JMJD"/>
    <property type="match status" value="1"/>
</dbReference>
<dbReference type="OrthoDB" id="424465at2759"/>
<dbReference type="GO" id="GO:0000987">
    <property type="term" value="F:cis-regulatory region sequence-specific DNA binding"/>
    <property type="evidence" value="ECO:0007669"/>
    <property type="project" value="TreeGrafter"/>
</dbReference>
<dbReference type="AlphaFoldDB" id="A0A4U0U071"/>
<evidence type="ECO:0000256" key="1">
    <source>
        <dbReference type="SAM" id="MobiDB-lite"/>
    </source>
</evidence>
<dbReference type="Proteomes" id="UP000308549">
    <property type="component" value="Unassembled WGS sequence"/>
</dbReference>
<dbReference type="InterPro" id="IPR036047">
    <property type="entry name" value="F-box-like_dom_sf"/>
</dbReference>
<dbReference type="PROSITE" id="PS51184">
    <property type="entry name" value="JMJC"/>
    <property type="match status" value="1"/>
</dbReference>
<feature type="compositionally biased region" description="Basic and acidic residues" evidence="1">
    <location>
        <begin position="476"/>
        <end position="488"/>
    </location>
</feature>